<name>A0A438JXU6_VITVI</name>
<dbReference type="AlphaFoldDB" id="A0A438JXU6"/>
<accession>A0A438JXU6</accession>
<evidence type="ECO:0000256" key="5">
    <source>
        <dbReference type="SAM" id="MobiDB-lite"/>
    </source>
</evidence>
<evidence type="ECO:0000256" key="1">
    <source>
        <dbReference type="ARBA" id="ARBA00022723"/>
    </source>
</evidence>
<dbReference type="Proteomes" id="UP000288805">
    <property type="component" value="Unassembled WGS sequence"/>
</dbReference>
<dbReference type="InterPro" id="IPR004146">
    <property type="entry name" value="DC1"/>
</dbReference>
<dbReference type="Pfam" id="PF03107">
    <property type="entry name" value="C1_2"/>
    <property type="match status" value="1"/>
</dbReference>
<feature type="compositionally biased region" description="Gly residues" evidence="5">
    <location>
        <begin position="180"/>
        <end position="192"/>
    </location>
</feature>
<evidence type="ECO:0000256" key="2">
    <source>
        <dbReference type="ARBA" id="ARBA00022737"/>
    </source>
</evidence>
<sequence>MGATDRTHVSHPEHPLGLKNYKKPYTCDGCKEPGFGSRHRCEACDFDLHEDCMFPTETTTHDFFGNAAFKFHLRPPNSKCKEKHCRNHGRTYCDAFGKAVKGFVYHCAARDLDLHPCCRNLKTKMDINGEGFRLQDKVSRRCNWCKEGSRVGWAYASSNDDYYFHVGCVPEMMLEAWQNEGGGGGGGGGGSGSDDDDDGKSVAVVSKMKLQLQRNSKGNGGRGSKYWKMLKSILRIVICFFFLQPLGSTSSVTVPHIPTVRVFSGHIFTTLRSFLAAGMRGWHERSDPRSKKSGIDTLHGDILAVEVVQAALRDIFRKREGCFDEEKNWDSFAEEYPFRMRGRGASFPVFERRYAEGIPGGVFH</sequence>
<dbReference type="InterPro" id="IPR046349">
    <property type="entry name" value="C1-like_sf"/>
</dbReference>
<dbReference type="Gene3D" id="3.30.60.90">
    <property type="match status" value="1"/>
</dbReference>
<dbReference type="PANTHER" id="PTHR46477">
    <property type="entry name" value="CYSTEINE/HISTIDINE-RICH C1 DOMAIN FAMILY PROTEIN"/>
    <property type="match status" value="1"/>
</dbReference>
<reference evidence="7 8" key="1">
    <citation type="journal article" date="2018" name="PLoS Genet.">
        <title>Population sequencing reveals clonal diversity and ancestral inbreeding in the grapevine cultivar Chardonnay.</title>
        <authorList>
            <person name="Roach M.J."/>
            <person name="Johnson D.L."/>
            <person name="Bohlmann J."/>
            <person name="van Vuuren H.J."/>
            <person name="Jones S.J."/>
            <person name="Pretorius I.S."/>
            <person name="Schmidt S.A."/>
            <person name="Borneman A.R."/>
        </authorList>
    </citation>
    <scope>NUCLEOTIDE SEQUENCE [LARGE SCALE GENOMIC DNA]</scope>
    <source>
        <strain evidence="8">cv. Chardonnay</strain>
        <tissue evidence="7">Leaf</tissue>
    </source>
</reference>
<evidence type="ECO:0000313" key="8">
    <source>
        <dbReference type="Proteomes" id="UP000288805"/>
    </source>
</evidence>
<dbReference type="InterPro" id="IPR002219">
    <property type="entry name" value="PKC_DAG/PE"/>
</dbReference>
<keyword evidence="4" id="KW-0862">Zinc</keyword>
<evidence type="ECO:0000256" key="4">
    <source>
        <dbReference type="ARBA" id="ARBA00022833"/>
    </source>
</evidence>
<feature type="domain" description="Phorbol-ester/DAG-type" evidence="6">
    <location>
        <begin position="13"/>
        <end position="60"/>
    </location>
</feature>
<keyword evidence="1" id="KW-0479">Metal-binding</keyword>
<comment type="caution">
    <text evidence="7">The sequence shown here is derived from an EMBL/GenBank/DDBJ whole genome shotgun (WGS) entry which is preliminary data.</text>
</comment>
<gene>
    <name evidence="7" type="ORF">CK203_010216</name>
</gene>
<dbReference type="PANTHER" id="PTHR46477:SF5">
    <property type="entry name" value="PHORBOL-ESTER_DAG-TYPE DOMAIN-CONTAINING PROTEIN"/>
    <property type="match status" value="1"/>
</dbReference>
<feature type="region of interest" description="Disordered" evidence="5">
    <location>
        <begin position="179"/>
        <end position="198"/>
    </location>
</feature>
<evidence type="ECO:0000256" key="3">
    <source>
        <dbReference type="ARBA" id="ARBA00022771"/>
    </source>
</evidence>
<dbReference type="GO" id="GO:0008270">
    <property type="term" value="F:zinc ion binding"/>
    <property type="evidence" value="ECO:0007669"/>
    <property type="project" value="UniProtKB-KW"/>
</dbReference>
<keyword evidence="3" id="KW-0863">Zinc-finger</keyword>
<keyword evidence="2" id="KW-0677">Repeat</keyword>
<dbReference type="EMBL" id="QGNW01000023">
    <property type="protein sequence ID" value="RVX13759.1"/>
    <property type="molecule type" value="Genomic_DNA"/>
</dbReference>
<dbReference type="PROSITE" id="PS50081">
    <property type="entry name" value="ZF_DAG_PE_2"/>
    <property type="match status" value="1"/>
</dbReference>
<organism evidence="7 8">
    <name type="scientific">Vitis vinifera</name>
    <name type="common">Grape</name>
    <dbReference type="NCBI Taxonomy" id="29760"/>
    <lineage>
        <taxon>Eukaryota</taxon>
        <taxon>Viridiplantae</taxon>
        <taxon>Streptophyta</taxon>
        <taxon>Embryophyta</taxon>
        <taxon>Tracheophyta</taxon>
        <taxon>Spermatophyta</taxon>
        <taxon>Magnoliopsida</taxon>
        <taxon>eudicotyledons</taxon>
        <taxon>Gunneridae</taxon>
        <taxon>Pentapetalae</taxon>
        <taxon>rosids</taxon>
        <taxon>Vitales</taxon>
        <taxon>Vitaceae</taxon>
        <taxon>Viteae</taxon>
        <taxon>Vitis</taxon>
    </lineage>
</organism>
<proteinExistence type="predicted"/>
<evidence type="ECO:0000259" key="6">
    <source>
        <dbReference type="PROSITE" id="PS50081"/>
    </source>
</evidence>
<dbReference type="SUPFAM" id="SSF57889">
    <property type="entry name" value="Cysteine-rich domain"/>
    <property type="match status" value="1"/>
</dbReference>
<evidence type="ECO:0000313" key="7">
    <source>
        <dbReference type="EMBL" id="RVX13759.1"/>
    </source>
</evidence>
<dbReference type="InterPro" id="IPR043145">
    <property type="entry name" value="Znf_ZZ_sf"/>
</dbReference>
<protein>
    <recommendedName>
        <fullName evidence="6">Phorbol-ester/DAG-type domain-containing protein</fullName>
    </recommendedName>
</protein>